<comment type="caution">
    <text evidence="1">The sequence shown here is derived from an EMBL/GenBank/DDBJ whole genome shotgun (WGS) entry which is preliminary data.</text>
</comment>
<name>A0A699RRF6_TANCI</name>
<sequence length="183" mass="19374">ESRRCDPRGILATTTHLVRPRPHPNHPNGAAGIGARPGVGKSFELCRKRLSLRAQRNNLFFTECEPRLAPAAGGAGQTPLCREKARFCRCAGSRGARTRPAIRAGPTARIVARGYSRAGGRSFRRGLVAGGPRPGPGPLGPRPSAPWPLAAEKAIFCKSPSLMRGPSSKCDSVVQAWGVAGPR</sequence>
<protein>
    <submittedName>
        <fullName evidence="1">Uncharacterized protein</fullName>
    </submittedName>
</protein>
<feature type="non-terminal residue" evidence="1">
    <location>
        <position position="1"/>
    </location>
</feature>
<reference evidence="1" key="1">
    <citation type="journal article" date="2019" name="Sci. Rep.">
        <title>Draft genome of Tanacetum cinerariifolium, the natural source of mosquito coil.</title>
        <authorList>
            <person name="Yamashiro T."/>
            <person name="Shiraishi A."/>
            <person name="Satake H."/>
            <person name="Nakayama K."/>
        </authorList>
    </citation>
    <scope>NUCLEOTIDE SEQUENCE</scope>
</reference>
<organism evidence="1">
    <name type="scientific">Tanacetum cinerariifolium</name>
    <name type="common">Dalmatian daisy</name>
    <name type="synonym">Chrysanthemum cinerariifolium</name>
    <dbReference type="NCBI Taxonomy" id="118510"/>
    <lineage>
        <taxon>Eukaryota</taxon>
        <taxon>Viridiplantae</taxon>
        <taxon>Streptophyta</taxon>
        <taxon>Embryophyta</taxon>
        <taxon>Tracheophyta</taxon>
        <taxon>Spermatophyta</taxon>
        <taxon>Magnoliopsida</taxon>
        <taxon>eudicotyledons</taxon>
        <taxon>Gunneridae</taxon>
        <taxon>Pentapetalae</taxon>
        <taxon>asterids</taxon>
        <taxon>campanulids</taxon>
        <taxon>Asterales</taxon>
        <taxon>Asteraceae</taxon>
        <taxon>Asteroideae</taxon>
        <taxon>Anthemideae</taxon>
        <taxon>Anthemidinae</taxon>
        <taxon>Tanacetum</taxon>
    </lineage>
</organism>
<proteinExistence type="predicted"/>
<evidence type="ECO:0000313" key="1">
    <source>
        <dbReference type="EMBL" id="GFC85301.1"/>
    </source>
</evidence>
<dbReference type="AlphaFoldDB" id="A0A699RRF6"/>
<gene>
    <name evidence="1" type="ORF">Tci_857271</name>
</gene>
<accession>A0A699RRF6</accession>
<dbReference type="EMBL" id="BKCJ011099252">
    <property type="protein sequence ID" value="GFC85301.1"/>
    <property type="molecule type" value="Genomic_DNA"/>
</dbReference>